<evidence type="ECO:0000313" key="2">
    <source>
        <dbReference type="Proteomes" id="UP001057402"/>
    </source>
</evidence>
<dbReference type="EMBL" id="CM042884">
    <property type="protein sequence ID" value="KAI4370211.1"/>
    <property type="molecule type" value="Genomic_DNA"/>
</dbReference>
<comment type="caution">
    <text evidence="1">The sequence shown here is derived from an EMBL/GenBank/DDBJ whole genome shotgun (WGS) entry which is preliminary data.</text>
</comment>
<dbReference type="Proteomes" id="UP001057402">
    <property type="component" value="Chromosome 5"/>
</dbReference>
<evidence type="ECO:0000313" key="1">
    <source>
        <dbReference type="EMBL" id="KAI4370211.1"/>
    </source>
</evidence>
<proteinExistence type="predicted"/>
<name>A0ACB9QW69_9MYRT</name>
<keyword evidence="2" id="KW-1185">Reference proteome</keyword>
<gene>
    <name evidence="1" type="ORF">MLD38_018581</name>
</gene>
<accession>A0ACB9QW69</accession>
<organism evidence="1 2">
    <name type="scientific">Melastoma candidum</name>
    <dbReference type="NCBI Taxonomy" id="119954"/>
    <lineage>
        <taxon>Eukaryota</taxon>
        <taxon>Viridiplantae</taxon>
        <taxon>Streptophyta</taxon>
        <taxon>Embryophyta</taxon>
        <taxon>Tracheophyta</taxon>
        <taxon>Spermatophyta</taxon>
        <taxon>Magnoliopsida</taxon>
        <taxon>eudicotyledons</taxon>
        <taxon>Gunneridae</taxon>
        <taxon>Pentapetalae</taxon>
        <taxon>rosids</taxon>
        <taxon>malvids</taxon>
        <taxon>Myrtales</taxon>
        <taxon>Melastomataceae</taxon>
        <taxon>Melastomatoideae</taxon>
        <taxon>Melastomateae</taxon>
        <taxon>Melastoma</taxon>
    </lineage>
</organism>
<sequence length="135" mass="14818">MDAVGRSLVMRLLLESRISGLAYKERCGMREANPFCVVVVRTNELMVNCHNIVLKDTDPISHAEVTIFASCKPCPVCLGAIYLSRAKRLVYGAKAKAAVAIGYDPFVADTLRGAGPYKKARLEIQAGGWEHHYHG</sequence>
<protein>
    <submittedName>
        <fullName evidence="1">Uncharacterized protein</fullName>
    </submittedName>
</protein>
<reference evidence="2" key="1">
    <citation type="journal article" date="2023" name="Front. Plant Sci.">
        <title>Chromosomal-level genome assembly of Melastoma candidum provides insights into trichome evolution.</title>
        <authorList>
            <person name="Zhong Y."/>
            <person name="Wu W."/>
            <person name="Sun C."/>
            <person name="Zou P."/>
            <person name="Liu Y."/>
            <person name="Dai S."/>
            <person name="Zhou R."/>
        </authorList>
    </citation>
    <scope>NUCLEOTIDE SEQUENCE [LARGE SCALE GENOMIC DNA]</scope>
</reference>